<dbReference type="AlphaFoldDB" id="A0AAN6Y3L9"/>
<dbReference type="GO" id="GO:0005730">
    <property type="term" value="C:nucleolus"/>
    <property type="evidence" value="ECO:0007669"/>
    <property type="project" value="TreeGrafter"/>
</dbReference>
<evidence type="ECO:0000256" key="6">
    <source>
        <dbReference type="SAM" id="Coils"/>
    </source>
</evidence>
<dbReference type="EMBL" id="MU858135">
    <property type="protein sequence ID" value="KAK4212058.1"/>
    <property type="molecule type" value="Genomic_DNA"/>
</dbReference>
<dbReference type="InterPro" id="IPR008893">
    <property type="entry name" value="WGR_domain"/>
</dbReference>
<dbReference type="SUPFAM" id="SSF142921">
    <property type="entry name" value="WGR domain-like"/>
    <property type="match status" value="1"/>
</dbReference>
<reference evidence="9" key="2">
    <citation type="submission" date="2023-05" db="EMBL/GenBank/DDBJ databases">
        <authorList>
            <consortium name="Lawrence Berkeley National Laboratory"/>
            <person name="Steindorff A."/>
            <person name="Hensen N."/>
            <person name="Bonometti L."/>
            <person name="Westerberg I."/>
            <person name="Brannstrom I.O."/>
            <person name="Guillou S."/>
            <person name="Cros-Aarteil S."/>
            <person name="Calhoun S."/>
            <person name="Haridas S."/>
            <person name="Kuo A."/>
            <person name="Mondo S."/>
            <person name="Pangilinan J."/>
            <person name="Riley R."/>
            <person name="Labutti K."/>
            <person name="Andreopoulos B."/>
            <person name="Lipzen A."/>
            <person name="Chen C."/>
            <person name="Yanf M."/>
            <person name="Daum C."/>
            <person name="Ng V."/>
            <person name="Clum A."/>
            <person name="Ohm R."/>
            <person name="Martin F."/>
            <person name="Silar P."/>
            <person name="Natvig D."/>
            <person name="Lalanne C."/>
            <person name="Gautier V."/>
            <person name="Ament-Velasquez S.L."/>
            <person name="Kruys A."/>
            <person name="Hutchinson M.I."/>
            <person name="Powell A.J."/>
            <person name="Barry K."/>
            <person name="Miller A.N."/>
            <person name="Grigoriev I.V."/>
            <person name="Debuchy R."/>
            <person name="Gladieux P."/>
            <person name="Thoren M.H."/>
            <person name="Johannesson H."/>
        </authorList>
    </citation>
    <scope>NUCLEOTIDE SEQUENCE</scope>
    <source>
        <strain evidence="9">PSN293</strain>
    </source>
</reference>
<evidence type="ECO:0000256" key="3">
    <source>
        <dbReference type="ARBA" id="ARBA00022679"/>
    </source>
</evidence>
<reference evidence="9" key="1">
    <citation type="journal article" date="2023" name="Mol. Phylogenet. Evol.">
        <title>Genome-scale phylogeny and comparative genomics of the fungal order Sordariales.</title>
        <authorList>
            <person name="Hensen N."/>
            <person name="Bonometti L."/>
            <person name="Westerberg I."/>
            <person name="Brannstrom I.O."/>
            <person name="Guillou S."/>
            <person name="Cros-Aarteil S."/>
            <person name="Calhoun S."/>
            <person name="Haridas S."/>
            <person name="Kuo A."/>
            <person name="Mondo S."/>
            <person name="Pangilinan J."/>
            <person name="Riley R."/>
            <person name="LaButti K."/>
            <person name="Andreopoulos B."/>
            <person name="Lipzen A."/>
            <person name="Chen C."/>
            <person name="Yan M."/>
            <person name="Daum C."/>
            <person name="Ng V."/>
            <person name="Clum A."/>
            <person name="Steindorff A."/>
            <person name="Ohm R.A."/>
            <person name="Martin F."/>
            <person name="Silar P."/>
            <person name="Natvig D.O."/>
            <person name="Lalanne C."/>
            <person name="Gautier V."/>
            <person name="Ament-Velasquez S.L."/>
            <person name="Kruys A."/>
            <person name="Hutchinson M.I."/>
            <person name="Powell A.J."/>
            <person name="Barry K."/>
            <person name="Miller A.N."/>
            <person name="Grigoriev I.V."/>
            <person name="Debuchy R."/>
            <person name="Gladieux P."/>
            <person name="Hiltunen Thoren M."/>
            <person name="Johannesson H."/>
        </authorList>
    </citation>
    <scope>NUCLEOTIDE SEQUENCE</scope>
    <source>
        <strain evidence="9">PSN293</strain>
    </source>
</reference>
<accession>A0AAN6Y3L9</accession>
<dbReference type="SUPFAM" id="SSF56399">
    <property type="entry name" value="ADP-ribosylation"/>
    <property type="match status" value="2"/>
</dbReference>
<evidence type="ECO:0000256" key="7">
    <source>
        <dbReference type="SAM" id="MobiDB-lite"/>
    </source>
</evidence>
<evidence type="ECO:0000256" key="2">
    <source>
        <dbReference type="ARBA" id="ARBA00022676"/>
    </source>
</evidence>
<feature type="region of interest" description="Disordered" evidence="7">
    <location>
        <begin position="554"/>
        <end position="578"/>
    </location>
</feature>
<keyword evidence="6" id="KW-0175">Coiled coil</keyword>
<dbReference type="Pfam" id="PF00644">
    <property type="entry name" value="PARP"/>
    <property type="match status" value="2"/>
</dbReference>
<dbReference type="PANTHER" id="PTHR10459">
    <property type="entry name" value="DNA LIGASE"/>
    <property type="match status" value="1"/>
</dbReference>
<organism evidence="9 10">
    <name type="scientific">Rhypophila decipiens</name>
    <dbReference type="NCBI Taxonomy" id="261697"/>
    <lineage>
        <taxon>Eukaryota</taxon>
        <taxon>Fungi</taxon>
        <taxon>Dikarya</taxon>
        <taxon>Ascomycota</taxon>
        <taxon>Pezizomycotina</taxon>
        <taxon>Sordariomycetes</taxon>
        <taxon>Sordariomycetidae</taxon>
        <taxon>Sordariales</taxon>
        <taxon>Naviculisporaceae</taxon>
        <taxon>Rhypophila</taxon>
    </lineage>
</organism>
<feature type="domain" description="WGR" evidence="8">
    <location>
        <begin position="127"/>
        <end position="241"/>
    </location>
</feature>
<name>A0AAN6Y3L9_9PEZI</name>
<feature type="coiled-coil region" evidence="6">
    <location>
        <begin position="619"/>
        <end position="661"/>
    </location>
</feature>
<proteinExistence type="predicted"/>
<feature type="compositionally biased region" description="Pro residues" evidence="7">
    <location>
        <begin position="559"/>
        <end position="574"/>
    </location>
</feature>
<evidence type="ECO:0000256" key="4">
    <source>
        <dbReference type="ARBA" id="ARBA00023027"/>
    </source>
</evidence>
<dbReference type="Gene3D" id="3.90.228.10">
    <property type="match status" value="2"/>
</dbReference>
<keyword evidence="10" id="KW-1185">Reference proteome</keyword>
<keyword evidence="2" id="KW-0328">Glycosyltransferase</keyword>
<evidence type="ECO:0000256" key="1">
    <source>
        <dbReference type="ARBA" id="ARBA00012020"/>
    </source>
</evidence>
<dbReference type="InterPro" id="IPR036930">
    <property type="entry name" value="WGR_dom_sf"/>
</dbReference>
<sequence>MAAQSGGDMQVVPESDGCPLPFAINPGKLHAATGTAPGDSSGAQSKDATGLKRMTSSIMARPQPVPRISSFWDPKRGHLPEDWERPCWKKECLAYDAVPDGWQTFYFSLSDSYPICVPTDPAVFPPSHTVHLDRDSQSIYDAYLLKSDITDNVNEFRRLQVLYDGDKYVFFERFGRAGLLGDLDKPARPSASSQLVAGWHDSCSNSMVEVFKNRFESLTGTRWEHRYLAEPVSVSQYPLRDHYIYVDQDYSRYQQVKLVDHEALATMARMDESTSFLMENILYGDGASRSRTCHNTVNASPSVSSSNSFTAPFHCLSIRTIAQAFQTLKRITFYLGSDDLPEQDRNSNEKPRVLRWTTLAAASSCYRSQIPSWHGPGNSARPLVISNHYLLFLELEFLHNLNPQNPPLGLEDFKNTVGHKGNPQAWEWGARGGVRRRSAKAAPLMQAYSSLPHGFRLLPGTGSTALEFRELKAYLENSCQTHEHRMQFEIESIYRVYTKATVKNPYHEWLRKTRDDQLPAADSREPPRRNRVLLWHGTPLSSLFGILEKGLQIYKRCPDPPPDPPARQPAPPQAPGNQFAFMRTGQLTTQRNAAMAARNTHLSVPSQPTTNAAPSAAFQAQVQRQAQQQQAAVMQAQKQHLALMQARMQAQRQAQRQAQQQQMLAALAATALPAAPMTQTNKRRRLLGNQPPPAPPPPQVTQLPAWMLQIPPQMPPRAPAMNMIPPGGSTMFGDGIYLADASSKSANYCSPRRNLCTGPSEVYAILLLCEADVGSPSERHRSRHSMPHGHVFVQEKREWEEDKRRRTEELKDVVYVDDAPTLRTLGNGVRSIQGVGKVGPKDGPEGWKKVPWRLDWDWKGHDGEQERGQANDYGDVWMPDTSRPYPTSTDGNYYLQFNEYVLYDPSHVQIRYIFRVRVKGPY</sequence>
<dbReference type="PANTHER" id="PTHR10459:SF60">
    <property type="entry name" value="POLY [ADP-RIBOSE] POLYMERASE 2"/>
    <property type="match status" value="1"/>
</dbReference>
<gene>
    <name evidence="9" type="ORF">QBC37DRAFT_202560</name>
</gene>
<dbReference type="GO" id="GO:0070212">
    <property type="term" value="P:protein poly-ADP-ribosylation"/>
    <property type="evidence" value="ECO:0007669"/>
    <property type="project" value="TreeGrafter"/>
</dbReference>
<keyword evidence="4" id="KW-0520">NAD</keyword>
<dbReference type="InterPro" id="IPR012317">
    <property type="entry name" value="Poly(ADP-ribose)pol_cat_dom"/>
</dbReference>
<dbReference type="GO" id="GO:0003950">
    <property type="term" value="F:NAD+ poly-ADP-ribosyltransferase activity"/>
    <property type="evidence" value="ECO:0007669"/>
    <property type="project" value="UniProtKB-EC"/>
</dbReference>
<protein>
    <recommendedName>
        <fullName evidence="1">NAD(+) ADP-ribosyltransferase</fullName>
        <ecNumber evidence="1">2.4.2.30</ecNumber>
    </recommendedName>
</protein>
<evidence type="ECO:0000259" key="8">
    <source>
        <dbReference type="PROSITE" id="PS51977"/>
    </source>
</evidence>
<evidence type="ECO:0000256" key="5">
    <source>
        <dbReference type="ARBA" id="ARBA00033987"/>
    </source>
</evidence>
<dbReference type="EC" id="2.4.2.30" evidence="1"/>
<dbReference type="GO" id="GO:1990404">
    <property type="term" value="F:NAD+-protein mono-ADP-ribosyltransferase activity"/>
    <property type="evidence" value="ECO:0007669"/>
    <property type="project" value="TreeGrafter"/>
</dbReference>
<evidence type="ECO:0000313" key="10">
    <source>
        <dbReference type="Proteomes" id="UP001301769"/>
    </source>
</evidence>
<dbReference type="GO" id="GO:0006302">
    <property type="term" value="P:double-strand break repair"/>
    <property type="evidence" value="ECO:0007669"/>
    <property type="project" value="TreeGrafter"/>
</dbReference>
<comment type="catalytic activity">
    <reaction evidence="5">
        <text>NAD(+) + (ADP-D-ribosyl)n-acceptor = nicotinamide + (ADP-D-ribosyl)n+1-acceptor + H(+).</text>
        <dbReference type="EC" id="2.4.2.30"/>
    </reaction>
</comment>
<dbReference type="PROSITE" id="PS51977">
    <property type="entry name" value="WGR"/>
    <property type="match status" value="1"/>
</dbReference>
<feature type="region of interest" description="Disordered" evidence="7">
    <location>
        <begin position="29"/>
        <end position="50"/>
    </location>
</feature>
<comment type="caution">
    <text evidence="9">The sequence shown here is derived from an EMBL/GenBank/DDBJ whole genome shotgun (WGS) entry which is preliminary data.</text>
</comment>
<dbReference type="InterPro" id="IPR050800">
    <property type="entry name" value="ARTD/PARP"/>
</dbReference>
<keyword evidence="3" id="KW-0808">Transferase</keyword>
<evidence type="ECO:0000313" key="9">
    <source>
        <dbReference type="EMBL" id="KAK4212058.1"/>
    </source>
</evidence>
<dbReference type="Proteomes" id="UP001301769">
    <property type="component" value="Unassembled WGS sequence"/>
</dbReference>